<dbReference type="OrthoDB" id="9812105at2"/>
<dbReference type="PANTHER" id="PTHR43673:SF10">
    <property type="entry name" value="NADH DEHYDROGENASE_NAD(P)H NITROREDUCTASE XCC3605-RELATED"/>
    <property type="match status" value="1"/>
</dbReference>
<proteinExistence type="inferred from homology"/>
<reference evidence="4 5" key="1">
    <citation type="submission" date="2009-02" db="EMBL/GenBank/DDBJ databases">
        <title>Sequencing of the draft genome and assembly of Dethiobacter alkaliphilus AHT 1.</title>
        <authorList>
            <consortium name="US DOE Joint Genome Institute (JGI-PGF)"/>
            <person name="Lucas S."/>
            <person name="Copeland A."/>
            <person name="Lapidus A."/>
            <person name="Glavina del Rio T."/>
            <person name="Dalin E."/>
            <person name="Tice H."/>
            <person name="Bruce D."/>
            <person name="Goodwin L."/>
            <person name="Pitluck S."/>
            <person name="Larimer F."/>
            <person name="Land M.L."/>
            <person name="Hauser L."/>
            <person name="Muyzer G."/>
        </authorList>
    </citation>
    <scope>NUCLEOTIDE SEQUENCE [LARGE SCALE GENOMIC DNA]</scope>
    <source>
        <strain evidence="4 5">AHT 1</strain>
    </source>
</reference>
<dbReference type="InterPro" id="IPR000415">
    <property type="entry name" value="Nitroreductase-like"/>
</dbReference>
<evidence type="ECO:0000313" key="5">
    <source>
        <dbReference type="Proteomes" id="UP000006443"/>
    </source>
</evidence>
<organism evidence="4 5">
    <name type="scientific">Dethiobacter alkaliphilus AHT 1</name>
    <dbReference type="NCBI Taxonomy" id="555088"/>
    <lineage>
        <taxon>Bacteria</taxon>
        <taxon>Bacillati</taxon>
        <taxon>Bacillota</taxon>
        <taxon>Dethiobacteria</taxon>
        <taxon>Dethiobacterales</taxon>
        <taxon>Dethiobacteraceae</taxon>
        <taxon>Dethiobacter</taxon>
    </lineage>
</organism>
<accession>C0GKY3</accession>
<dbReference type="Pfam" id="PF00881">
    <property type="entry name" value="Nitroreductase"/>
    <property type="match status" value="1"/>
</dbReference>
<evidence type="ECO:0000256" key="2">
    <source>
        <dbReference type="ARBA" id="ARBA00023002"/>
    </source>
</evidence>
<gene>
    <name evidence="4" type="ORF">DealDRAFT_3142</name>
</gene>
<dbReference type="STRING" id="555088.DealDRAFT_3142"/>
<comment type="similarity">
    <text evidence="1">Belongs to the nitroreductase family.</text>
</comment>
<dbReference type="Gene3D" id="3.40.109.10">
    <property type="entry name" value="NADH Oxidase"/>
    <property type="match status" value="1"/>
</dbReference>
<name>C0GKY3_DETAL</name>
<evidence type="ECO:0000313" key="4">
    <source>
        <dbReference type="EMBL" id="EEG75995.1"/>
    </source>
</evidence>
<comment type="caution">
    <text evidence="4">The sequence shown here is derived from an EMBL/GenBank/DDBJ whole genome shotgun (WGS) entry which is preliminary data.</text>
</comment>
<dbReference type="InterPro" id="IPR029479">
    <property type="entry name" value="Nitroreductase"/>
</dbReference>
<evidence type="ECO:0000259" key="3">
    <source>
        <dbReference type="Pfam" id="PF00881"/>
    </source>
</evidence>
<sequence length="203" mass="22743">MELKAAIEKQRSIRKFKEDKLPGETIVELLEAARQAPSGTNLQPWRFMAVTSQEKRERLAKCTYNVNFIAQAPLIMVCCVDKSSVDTKGQRVKELRESGAFAGTDLEKMTGKDYAKKRPRDDAANLAYLSLNAAIAIEHMVLRAVDLGLGSCWVMLFSQRRVKELLELPESLHVVALLPVGYSAQDPKPRPRLAIDEIYLGEV</sequence>
<dbReference type="AlphaFoldDB" id="C0GKY3"/>
<dbReference type="RefSeq" id="WP_008519279.1">
    <property type="nucleotide sequence ID" value="NZ_ACJM01000031.1"/>
</dbReference>
<dbReference type="Proteomes" id="UP000006443">
    <property type="component" value="Unassembled WGS sequence"/>
</dbReference>
<dbReference type="eggNOG" id="COG0778">
    <property type="taxonomic scope" value="Bacteria"/>
</dbReference>
<evidence type="ECO:0000256" key="1">
    <source>
        <dbReference type="ARBA" id="ARBA00007118"/>
    </source>
</evidence>
<dbReference type="GO" id="GO:0016491">
    <property type="term" value="F:oxidoreductase activity"/>
    <property type="evidence" value="ECO:0007669"/>
    <property type="project" value="UniProtKB-KW"/>
</dbReference>
<keyword evidence="2" id="KW-0560">Oxidoreductase</keyword>
<dbReference type="SUPFAM" id="SSF55469">
    <property type="entry name" value="FMN-dependent nitroreductase-like"/>
    <property type="match status" value="1"/>
</dbReference>
<dbReference type="PANTHER" id="PTHR43673">
    <property type="entry name" value="NAD(P)H NITROREDUCTASE YDGI-RELATED"/>
    <property type="match status" value="1"/>
</dbReference>
<keyword evidence="5" id="KW-1185">Reference proteome</keyword>
<feature type="domain" description="Nitroreductase" evidence="3">
    <location>
        <begin position="7"/>
        <end position="182"/>
    </location>
</feature>
<dbReference type="EMBL" id="ACJM01000031">
    <property type="protein sequence ID" value="EEG75995.1"/>
    <property type="molecule type" value="Genomic_DNA"/>
</dbReference>
<protein>
    <submittedName>
        <fullName evidence="4">Nitroreductase</fullName>
    </submittedName>
</protein>